<dbReference type="EMBL" id="JBBPFD010000010">
    <property type="protein sequence ID" value="KAK7909355.1"/>
    <property type="molecule type" value="Genomic_DNA"/>
</dbReference>
<dbReference type="FunFam" id="3.40.50.300:FF:000366">
    <property type="entry name" value="GTPase, IMAP family member 2"/>
    <property type="match status" value="1"/>
</dbReference>
<organism evidence="7 8">
    <name type="scientific">Mugilogobius chulae</name>
    <name type="common">yellowstripe goby</name>
    <dbReference type="NCBI Taxonomy" id="88201"/>
    <lineage>
        <taxon>Eukaryota</taxon>
        <taxon>Metazoa</taxon>
        <taxon>Chordata</taxon>
        <taxon>Craniata</taxon>
        <taxon>Vertebrata</taxon>
        <taxon>Euteleostomi</taxon>
        <taxon>Actinopterygii</taxon>
        <taxon>Neopterygii</taxon>
        <taxon>Teleostei</taxon>
        <taxon>Neoteleostei</taxon>
        <taxon>Acanthomorphata</taxon>
        <taxon>Gobiaria</taxon>
        <taxon>Gobiiformes</taxon>
        <taxon>Gobioidei</taxon>
        <taxon>Gobiidae</taxon>
        <taxon>Gobionellinae</taxon>
        <taxon>Mugilogobius</taxon>
    </lineage>
</organism>
<evidence type="ECO:0000259" key="6">
    <source>
        <dbReference type="PROSITE" id="PS51720"/>
    </source>
</evidence>
<evidence type="ECO:0000256" key="2">
    <source>
        <dbReference type="ARBA" id="ARBA00022741"/>
    </source>
</evidence>
<dbReference type="PANTHER" id="PTHR10903:SF62">
    <property type="entry name" value="GTPASE IMAP FAMILY MEMBER 4-LIKE-RELATED"/>
    <property type="match status" value="1"/>
</dbReference>
<keyword evidence="5" id="KW-1133">Transmembrane helix</keyword>
<evidence type="ECO:0000313" key="7">
    <source>
        <dbReference type="EMBL" id="KAK7909355.1"/>
    </source>
</evidence>
<feature type="compositionally biased region" description="Basic residues" evidence="4">
    <location>
        <begin position="471"/>
        <end position="482"/>
    </location>
</feature>
<evidence type="ECO:0000313" key="8">
    <source>
        <dbReference type="Proteomes" id="UP001460270"/>
    </source>
</evidence>
<keyword evidence="8" id="KW-1185">Reference proteome</keyword>
<proteinExistence type="inferred from homology"/>
<dbReference type="InterPro" id="IPR045058">
    <property type="entry name" value="GIMA/IAN/Toc"/>
</dbReference>
<feature type="transmembrane region" description="Helical" evidence="5">
    <location>
        <begin position="321"/>
        <end position="344"/>
    </location>
</feature>
<feature type="compositionally biased region" description="Basic and acidic residues" evidence="4">
    <location>
        <begin position="512"/>
        <end position="523"/>
    </location>
</feature>
<dbReference type="InterPro" id="IPR027417">
    <property type="entry name" value="P-loop_NTPase"/>
</dbReference>
<dbReference type="Proteomes" id="UP001460270">
    <property type="component" value="Unassembled WGS sequence"/>
</dbReference>
<keyword evidence="5" id="KW-0472">Membrane</keyword>
<accession>A0AAW0NZP8</accession>
<dbReference type="Gene3D" id="3.40.50.300">
    <property type="entry name" value="P-loop containing nucleotide triphosphate hydrolases"/>
    <property type="match status" value="1"/>
</dbReference>
<comment type="caution">
    <text evidence="7">The sequence shown here is derived from an EMBL/GenBank/DDBJ whole genome shotgun (WGS) entry which is preliminary data.</text>
</comment>
<feature type="compositionally biased region" description="Basic and acidic residues" evidence="4">
    <location>
        <begin position="531"/>
        <end position="570"/>
    </location>
</feature>
<dbReference type="PANTHER" id="PTHR10903">
    <property type="entry name" value="GTPASE, IMAP FAMILY MEMBER-RELATED"/>
    <property type="match status" value="1"/>
</dbReference>
<evidence type="ECO:0000256" key="3">
    <source>
        <dbReference type="ARBA" id="ARBA00023134"/>
    </source>
</evidence>
<dbReference type="SUPFAM" id="SSF52540">
    <property type="entry name" value="P-loop containing nucleoside triphosphate hydrolases"/>
    <property type="match status" value="1"/>
</dbReference>
<evidence type="ECO:0000256" key="1">
    <source>
        <dbReference type="ARBA" id="ARBA00008535"/>
    </source>
</evidence>
<feature type="region of interest" description="Disordered" evidence="4">
    <location>
        <begin position="18"/>
        <end position="41"/>
    </location>
</feature>
<keyword evidence="2" id="KW-0547">Nucleotide-binding</keyword>
<feature type="compositionally biased region" description="Acidic residues" evidence="4">
    <location>
        <begin position="610"/>
        <end position="640"/>
    </location>
</feature>
<feature type="compositionally biased region" description="Gly residues" evidence="4">
    <location>
        <begin position="686"/>
        <end position="700"/>
    </location>
</feature>
<dbReference type="GO" id="GO:0005525">
    <property type="term" value="F:GTP binding"/>
    <property type="evidence" value="ECO:0007669"/>
    <property type="project" value="UniProtKB-KW"/>
</dbReference>
<feature type="compositionally biased region" description="Basic and acidic residues" evidence="4">
    <location>
        <begin position="483"/>
        <end position="500"/>
    </location>
</feature>
<keyword evidence="5" id="KW-0812">Transmembrane</keyword>
<keyword evidence="3" id="KW-0342">GTP-binding</keyword>
<name>A0AAW0NZP8_9GOBI</name>
<protein>
    <recommendedName>
        <fullName evidence="6">AIG1-type G domain-containing protein</fullName>
    </recommendedName>
</protein>
<feature type="domain" description="AIG1-type G" evidence="6">
    <location>
        <begin position="72"/>
        <end position="281"/>
    </location>
</feature>
<dbReference type="AlphaFoldDB" id="A0AAW0NZP8"/>
<dbReference type="Pfam" id="PF04548">
    <property type="entry name" value="AIG1"/>
    <property type="match status" value="1"/>
</dbReference>
<evidence type="ECO:0000256" key="5">
    <source>
        <dbReference type="SAM" id="Phobius"/>
    </source>
</evidence>
<feature type="compositionally biased region" description="Acidic residues" evidence="4">
    <location>
        <begin position="649"/>
        <end position="683"/>
    </location>
</feature>
<gene>
    <name evidence="7" type="ORF">WMY93_014039</name>
</gene>
<reference evidence="8" key="1">
    <citation type="submission" date="2024-04" db="EMBL/GenBank/DDBJ databases">
        <title>Salinicola lusitanus LLJ914,a marine bacterium isolated from the Okinawa Trough.</title>
        <authorList>
            <person name="Li J."/>
        </authorList>
    </citation>
    <scope>NUCLEOTIDE SEQUENCE [LARGE SCALE GENOMIC DNA]</scope>
</reference>
<dbReference type="InterPro" id="IPR006703">
    <property type="entry name" value="G_AIG1"/>
</dbReference>
<feature type="compositionally biased region" description="Low complexity" evidence="4">
    <location>
        <begin position="594"/>
        <end position="609"/>
    </location>
</feature>
<feature type="region of interest" description="Disordered" evidence="4">
    <location>
        <begin position="425"/>
        <end position="700"/>
    </location>
</feature>
<evidence type="ECO:0000256" key="4">
    <source>
        <dbReference type="SAM" id="MobiDB-lite"/>
    </source>
</evidence>
<sequence length="700" mass="75927">MYYDENTEIKVNFLSPSSAPWQRQGEKLSHTGGTQSRATAPPRRCLLDKVSQVRCSGHVPLKGDPSGFPRYPNTRRIVLLGKTGSGKSSLANTLFGENNTFTVNHSANSGTKLCVSETKTICGRDIQLVDTPGFFDTDPNSTELTDELLKCVVECAPGPHAFLLVMKMEKFTVVEQTIVALMLKYFSKEALKYTTVVFTRGDDLAPGKKIEDWINDNEDLKNLVQKCGGRCHVFDNKYWNNSLDEDYRNNQYQLQQLLQTIDRTVEKNEGHYTNEMLQEVKDKIQEEARKIEESSPGQFSQSQIQQKAKEKVLGFLKKNQGLIVAVLLAALFGGLGAISVAVIAGAAAATACVAGFGGAVVGGMGKAVGGAVVKEVVESVKKTKGSSKEENVPMLSSPGNSQVQRFTHDLQVLFEQWEKVKTQSLTRRVEGDVGGARKGGEGGEVEGAKGGAEERETEKVGGPKRDAGGKRNGRSKWKKFGKRKEQAEGEEGGAREGEVEREMEDVGPGREAGGRSKWKDKWKQWRKTQRKRQEEGGETERALGELEKEKEGIMEKARREKVEGAERKVTDLAGEVTRGEATEGTEVGEERGVAEGAEAVESTEGAAGETEAEEVGGGDEGETEREREEPEEGGETEEVNAGERGDPVEAVEEEAGGETEAEEVGGGDEGETEREGEEPVEETEVGKGGQAGGGIKESVG</sequence>
<dbReference type="PROSITE" id="PS51720">
    <property type="entry name" value="G_AIG1"/>
    <property type="match status" value="1"/>
</dbReference>
<feature type="compositionally biased region" description="Basic and acidic residues" evidence="4">
    <location>
        <begin position="451"/>
        <end position="469"/>
    </location>
</feature>
<comment type="similarity">
    <text evidence="1">Belongs to the TRAFAC class TrmE-Era-EngA-EngB-Septin-like GTPase superfamily. AIG1/Toc34/Toc159-like paraseptin GTPase family. IAN subfamily.</text>
</comment>